<dbReference type="InterPro" id="IPR002410">
    <property type="entry name" value="Peptidase_S33"/>
</dbReference>
<dbReference type="Gene3D" id="3.40.50.1820">
    <property type="entry name" value="alpha/beta hydrolase"/>
    <property type="match status" value="1"/>
</dbReference>
<dbReference type="RefSeq" id="WP_013961580.1">
    <property type="nucleotide sequence ID" value="NC_015730.1"/>
</dbReference>
<dbReference type="SUPFAM" id="SSF53474">
    <property type="entry name" value="alpha/beta-Hydrolases"/>
    <property type="match status" value="1"/>
</dbReference>
<proteinExistence type="inferred from homology"/>
<dbReference type="OrthoDB" id="9815441at2"/>
<keyword evidence="2" id="KW-0378">Hydrolase</keyword>
<evidence type="ECO:0000256" key="2">
    <source>
        <dbReference type="ARBA" id="ARBA00022801"/>
    </source>
</evidence>
<keyword evidence="5" id="KW-1185">Reference proteome</keyword>
<name>F7ZGZ6_ROSLO</name>
<comment type="similarity">
    <text evidence="1">Belongs to the peptidase S33 family.</text>
</comment>
<evidence type="ECO:0000256" key="1">
    <source>
        <dbReference type="ARBA" id="ARBA00010088"/>
    </source>
</evidence>
<dbReference type="GO" id="GO:0006508">
    <property type="term" value="P:proteolysis"/>
    <property type="evidence" value="ECO:0007669"/>
    <property type="project" value="InterPro"/>
</dbReference>
<dbReference type="InterPro" id="IPR000073">
    <property type="entry name" value="AB_hydrolase_1"/>
</dbReference>
<organism evidence="4 5">
    <name type="scientific">Roseobacter litoralis (strain ATCC 49566 / DSM 6996 / JCM 21268 / NBRC 15278 / OCh 149)</name>
    <dbReference type="NCBI Taxonomy" id="391595"/>
    <lineage>
        <taxon>Bacteria</taxon>
        <taxon>Pseudomonadati</taxon>
        <taxon>Pseudomonadota</taxon>
        <taxon>Alphaproteobacteria</taxon>
        <taxon>Rhodobacterales</taxon>
        <taxon>Roseobacteraceae</taxon>
        <taxon>Roseobacter</taxon>
    </lineage>
</organism>
<evidence type="ECO:0000259" key="3">
    <source>
        <dbReference type="Pfam" id="PF12697"/>
    </source>
</evidence>
<evidence type="ECO:0000313" key="4">
    <source>
        <dbReference type="EMBL" id="AEI93647.1"/>
    </source>
</evidence>
<dbReference type="EMBL" id="CP002623">
    <property type="protein sequence ID" value="AEI93647.1"/>
    <property type="molecule type" value="Genomic_DNA"/>
</dbReference>
<dbReference type="InterPro" id="IPR029058">
    <property type="entry name" value="AB_hydrolase_fold"/>
</dbReference>
<dbReference type="AlphaFoldDB" id="F7ZGZ6"/>
<dbReference type="Proteomes" id="UP000001353">
    <property type="component" value="Chromosome"/>
</dbReference>
<protein>
    <recommendedName>
        <fullName evidence="3">AB hydrolase-1 domain-containing protein</fullName>
    </recommendedName>
</protein>
<dbReference type="PANTHER" id="PTHR43689:SF8">
    <property type="entry name" value="ALPHA_BETA-HYDROLASES SUPERFAMILY PROTEIN"/>
    <property type="match status" value="1"/>
</dbReference>
<dbReference type="KEGG" id="rli:RLO149_c016550"/>
<evidence type="ECO:0000313" key="5">
    <source>
        <dbReference type="Proteomes" id="UP000001353"/>
    </source>
</evidence>
<feature type="domain" description="AB hydrolase-1" evidence="3">
    <location>
        <begin position="62"/>
        <end position="315"/>
    </location>
</feature>
<dbReference type="Pfam" id="PF12697">
    <property type="entry name" value="Abhydrolase_6"/>
    <property type="match status" value="1"/>
</dbReference>
<gene>
    <name evidence="4" type="ordered locus">RLO149_c016550</name>
</gene>
<dbReference type="GO" id="GO:0008233">
    <property type="term" value="F:peptidase activity"/>
    <property type="evidence" value="ECO:0007669"/>
    <property type="project" value="InterPro"/>
</dbReference>
<sequence length="326" mass="35018">MPLAVKSLIILTLLCLGLAALVQWRASARESAVEAQYPPSGQFIDVEGTKIHLKVSGQGPDIVLIHGASGSLRDFTFDLAQRLETRYRVIAVDRPGLGRSERPPGYGGVWNIAAEPPALQAQLLQRATDQLGVKNPIVVGHSYGGAIALAWALERPEDTAALVLLAAASNPWEGELGWLYQINSTRLGSAIVIPLITAFTPHAVIENTLSEIFAPQVPPPDYMAHFGADMTLRRATLRANAQQVNALKPYVTEMSKRYDTLTLPVESLHGTLDTIVPLTTHATPLARQISGAVLTQMEGIGHMPHHADPQAAVAAIERAATRAGLR</sequence>
<dbReference type="STRING" id="391595.RLO149_c016550"/>
<dbReference type="HOGENOM" id="CLU_020336_13_0_5"/>
<dbReference type="PRINTS" id="PR00111">
    <property type="entry name" value="ABHYDROLASE"/>
</dbReference>
<accession>F7ZGZ6</accession>
<reference evidence="4 5" key="1">
    <citation type="journal article" date="2011" name="BMC Genomics">
        <title>Comparative genome analysis and genome-guided physiological analysis of Roseobacter litoralis.</title>
        <authorList>
            <person name="Kalhoefer D."/>
            <person name="Thole S."/>
            <person name="Voget S."/>
            <person name="Lehmann R."/>
            <person name="Liesegang H."/>
            <person name="Wollher A."/>
            <person name="Daniel R."/>
            <person name="Simon M."/>
            <person name="Brinkhoff T."/>
        </authorList>
    </citation>
    <scope>NUCLEOTIDE SEQUENCE [LARGE SCALE GENOMIC DNA]</scope>
    <source>
        <strain evidence="5">ATCC 49566 / DSM 6996 / JCM 21268 / NBRC 15278 / OCh 149</strain>
    </source>
</reference>
<dbReference type="eggNOG" id="COG2267">
    <property type="taxonomic scope" value="Bacteria"/>
</dbReference>
<dbReference type="PANTHER" id="PTHR43689">
    <property type="entry name" value="HYDROLASE"/>
    <property type="match status" value="1"/>
</dbReference>
<dbReference type="PRINTS" id="PR00793">
    <property type="entry name" value="PROAMNOPTASE"/>
</dbReference>